<proteinExistence type="predicted"/>
<name>A0A4U0S696_9ACTN</name>
<evidence type="ECO:0000313" key="5">
    <source>
        <dbReference type="EMBL" id="TKA04512.1"/>
    </source>
</evidence>
<dbReference type="Proteomes" id="UP000305778">
    <property type="component" value="Unassembled WGS sequence"/>
</dbReference>
<feature type="domain" description="HTH lacI-type" evidence="4">
    <location>
        <begin position="16"/>
        <end position="66"/>
    </location>
</feature>
<reference evidence="5 6" key="1">
    <citation type="submission" date="2019-04" db="EMBL/GenBank/DDBJ databases">
        <title>Streptomyces oryziradicis sp. nov., a novel actinomycete isolated from rhizosphere soil of rice (Oryza sativa L.).</title>
        <authorList>
            <person name="Li C."/>
        </authorList>
    </citation>
    <scope>NUCLEOTIDE SEQUENCE [LARGE SCALE GENOMIC DNA]</scope>
    <source>
        <strain evidence="5 6">NEAU-C40</strain>
    </source>
</reference>
<organism evidence="5 6">
    <name type="scientific">Actinacidiphila oryziradicis</name>
    <dbReference type="NCBI Taxonomy" id="2571141"/>
    <lineage>
        <taxon>Bacteria</taxon>
        <taxon>Bacillati</taxon>
        <taxon>Actinomycetota</taxon>
        <taxon>Actinomycetes</taxon>
        <taxon>Kitasatosporales</taxon>
        <taxon>Streptomycetaceae</taxon>
        <taxon>Actinacidiphila</taxon>
    </lineage>
</organism>
<dbReference type="Gene3D" id="1.10.260.40">
    <property type="entry name" value="lambda repressor-like DNA-binding domains"/>
    <property type="match status" value="1"/>
</dbReference>
<dbReference type="PANTHER" id="PTHR30146:SF153">
    <property type="entry name" value="LACTOSE OPERON REPRESSOR"/>
    <property type="match status" value="1"/>
</dbReference>
<dbReference type="CDD" id="cd01392">
    <property type="entry name" value="HTH_LacI"/>
    <property type="match status" value="1"/>
</dbReference>
<keyword evidence="3" id="KW-0804">Transcription</keyword>
<dbReference type="InterPro" id="IPR010982">
    <property type="entry name" value="Lambda_DNA-bd_dom_sf"/>
</dbReference>
<dbReference type="SMART" id="SM00354">
    <property type="entry name" value="HTH_LACI"/>
    <property type="match status" value="1"/>
</dbReference>
<dbReference type="AlphaFoldDB" id="A0A4U0S696"/>
<evidence type="ECO:0000256" key="2">
    <source>
        <dbReference type="ARBA" id="ARBA00023125"/>
    </source>
</evidence>
<sequence length="343" mass="36720">MTSSTDRAGRPAVLGDVARLAQVSVMTVSRVLNEHHGVKASTRARVLAAVTELGYRPNSAARALVTGRSRVLGVVGFDTRLYGPATTLFSIEQAARDAGYTVRVTTLESTGQNSGEEVMRNLMSESLAGVILAAPHDWAAEALRHLTKGTPVVVVDVDIEQESAPVVGIAQYAGARQATEHLLSLGHQTVWHVAGPVDWPSAQAREAAWRTTLTEAGRKAPPPLRGDWTARSGYEQGRRLIRRGNVTAVFAANDQMALGVLLALREAGLDVPGDVSLVGFDDIPEAAYFWPPLTTVRQDFDEAGRLALDLLVEQIEGTAERDGLTVVEPELVVRSSTGLAARH</sequence>
<dbReference type="InterPro" id="IPR000843">
    <property type="entry name" value="HTH_LacI"/>
</dbReference>
<dbReference type="PROSITE" id="PS00356">
    <property type="entry name" value="HTH_LACI_1"/>
    <property type="match status" value="1"/>
</dbReference>
<dbReference type="Gene3D" id="3.40.50.2300">
    <property type="match status" value="2"/>
</dbReference>
<evidence type="ECO:0000259" key="4">
    <source>
        <dbReference type="PROSITE" id="PS50932"/>
    </source>
</evidence>
<protein>
    <submittedName>
        <fullName evidence="5">LacI family DNA-binding transcriptional regulator</fullName>
    </submittedName>
</protein>
<dbReference type="SUPFAM" id="SSF53822">
    <property type="entry name" value="Periplasmic binding protein-like I"/>
    <property type="match status" value="1"/>
</dbReference>
<dbReference type="GO" id="GO:0003700">
    <property type="term" value="F:DNA-binding transcription factor activity"/>
    <property type="evidence" value="ECO:0007669"/>
    <property type="project" value="TreeGrafter"/>
</dbReference>
<dbReference type="SUPFAM" id="SSF47413">
    <property type="entry name" value="lambda repressor-like DNA-binding domains"/>
    <property type="match status" value="1"/>
</dbReference>
<dbReference type="RefSeq" id="WP_136728345.1">
    <property type="nucleotide sequence ID" value="NZ_SUMC01000052.1"/>
</dbReference>
<evidence type="ECO:0000313" key="6">
    <source>
        <dbReference type="Proteomes" id="UP000305778"/>
    </source>
</evidence>
<keyword evidence="6" id="KW-1185">Reference proteome</keyword>
<dbReference type="InterPro" id="IPR028082">
    <property type="entry name" value="Peripla_BP_I"/>
</dbReference>
<dbReference type="EMBL" id="SUMC01000052">
    <property type="protein sequence ID" value="TKA04512.1"/>
    <property type="molecule type" value="Genomic_DNA"/>
</dbReference>
<dbReference type="Pfam" id="PF13377">
    <property type="entry name" value="Peripla_BP_3"/>
    <property type="match status" value="1"/>
</dbReference>
<dbReference type="CDD" id="cd01574">
    <property type="entry name" value="PBP1_LacI"/>
    <property type="match status" value="1"/>
</dbReference>
<comment type="caution">
    <text evidence="5">The sequence shown here is derived from an EMBL/GenBank/DDBJ whole genome shotgun (WGS) entry which is preliminary data.</text>
</comment>
<gene>
    <name evidence="5" type="ORF">FCI23_35775</name>
</gene>
<dbReference type="InterPro" id="IPR046335">
    <property type="entry name" value="LacI/GalR-like_sensor"/>
</dbReference>
<dbReference type="GO" id="GO:0000976">
    <property type="term" value="F:transcription cis-regulatory region binding"/>
    <property type="evidence" value="ECO:0007669"/>
    <property type="project" value="TreeGrafter"/>
</dbReference>
<dbReference type="PROSITE" id="PS50932">
    <property type="entry name" value="HTH_LACI_2"/>
    <property type="match status" value="1"/>
</dbReference>
<evidence type="ECO:0000256" key="3">
    <source>
        <dbReference type="ARBA" id="ARBA00023163"/>
    </source>
</evidence>
<keyword evidence="1" id="KW-0805">Transcription regulation</keyword>
<keyword evidence="2 5" id="KW-0238">DNA-binding</keyword>
<dbReference type="OrthoDB" id="9785139at2"/>
<evidence type="ECO:0000256" key="1">
    <source>
        <dbReference type="ARBA" id="ARBA00023015"/>
    </source>
</evidence>
<dbReference type="Pfam" id="PF00356">
    <property type="entry name" value="LacI"/>
    <property type="match status" value="1"/>
</dbReference>
<accession>A0A4U0S696</accession>
<dbReference type="PANTHER" id="PTHR30146">
    <property type="entry name" value="LACI-RELATED TRANSCRIPTIONAL REPRESSOR"/>
    <property type="match status" value="1"/>
</dbReference>